<evidence type="ECO:0000259" key="3">
    <source>
        <dbReference type="PROSITE" id="PS50119"/>
    </source>
</evidence>
<dbReference type="PROSITE" id="PS50119">
    <property type="entry name" value="ZF_BBOX"/>
    <property type="match status" value="1"/>
</dbReference>
<dbReference type="KEGG" id="lgi:LOTGIDRAFT_58093"/>
<feature type="compositionally biased region" description="Polar residues" evidence="2">
    <location>
        <begin position="27"/>
        <end position="48"/>
    </location>
</feature>
<feature type="domain" description="B box-type" evidence="3">
    <location>
        <begin position="42"/>
        <end position="83"/>
    </location>
</feature>
<dbReference type="PANTHER" id="PTHR25462:SF296">
    <property type="entry name" value="MEIOTIC P26, ISOFORM F"/>
    <property type="match status" value="1"/>
</dbReference>
<dbReference type="SMART" id="SM00336">
    <property type="entry name" value="BBOX"/>
    <property type="match status" value="1"/>
</dbReference>
<dbReference type="Gene3D" id="3.30.160.60">
    <property type="entry name" value="Classic Zinc Finger"/>
    <property type="match status" value="1"/>
</dbReference>
<evidence type="ECO:0000256" key="2">
    <source>
        <dbReference type="SAM" id="MobiDB-lite"/>
    </source>
</evidence>
<reference evidence="4 5" key="1">
    <citation type="journal article" date="2013" name="Nature">
        <title>Insights into bilaterian evolution from three spiralian genomes.</title>
        <authorList>
            <person name="Simakov O."/>
            <person name="Marletaz F."/>
            <person name="Cho S.J."/>
            <person name="Edsinger-Gonzales E."/>
            <person name="Havlak P."/>
            <person name="Hellsten U."/>
            <person name="Kuo D.H."/>
            <person name="Larsson T."/>
            <person name="Lv J."/>
            <person name="Arendt D."/>
            <person name="Savage R."/>
            <person name="Osoegawa K."/>
            <person name="de Jong P."/>
            <person name="Grimwood J."/>
            <person name="Chapman J.A."/>
            <person name="Shapiro H."/>
            <person name="Aerts A."/>
            <person name="Otillar R.P."/>
            <person name="Terry A.Y."/>
            <person name="Boore J.L."/>
            <person name="Grigoriev I.V."/>
            <person name="Lindberg D.R."/>
            <person name="Seaver E.C."/>
            <person name="Weisblat D.A."/>
            <person name="Putnam N.H."/>
            <person name="Rokhsar D.S."/>
        </authorList>
    </citation>
    <scope>NUCLEOTIDE SEQUENCE [LARGE SCALE GENOMIC DNA]</scope>
</reference>
<dbReference type="AlphaFoldDB" id="V4AY87"/>
<gene>
    <name evidence="4" type="ORF">LOTGIDRAFT_58093</name>
</gene>
<keyword evidence="5" id="KW-1185">Reference proteome</keyword>
<evidence type="ECO:0000313" key="4">
    <source>
        <dbReference type="EMBL" id="ESO98576.1"/>
    </source>
</evidence>
<protein>
    <recommendedName>
        <fullName evidence="3">B box-type domain-containing protein</fullName>
    </recommendedName>
</protein>
<dbReference type="GO" id="GO:0008270">
    <property type="term" value="F:zinc ion binding"/>
    <property type="evidence" value="ECO:0007669"/>
    <property type="project" value="UniProtKB-KW"/>
</dbReference>
<proteinExistence type="predicted"/>
<dbReference type="CTD" id="20251428"/>
<feature type="region of interest" description="Disordered" evidence="2">
    <location>
        <begin position="1"/>
        <end position="48"/>
    </location>
</feature>
<keyword evidence="1" id="KW-0479">Metal-binding</keyword>
<keyword evidence="1" id="KW-0863">Zinc-finger</keyword>
<dbReference type="OrthoDB" id="6162294at2759"/>
<organism evidence="4 5">
    <name type="scientific">Lottia gigantea</name>
    <name type="common">Giant owl limpet</name>
    <dbReference type="NCBI Taxonomy" id="225164"/>
    <lineage>
        <taxon>Eukaryota</taxon>
        <taxon>Metazoa</taxon>
        <taxon>Spiralia</taxon>
        <taxon>Lophotrochozoa</taxon>
        <taxon>Mollusca</taxon>
        <taxon>Gastropoda</taxon>
        <taxon>Patellogastropoda</taxon>
        <taxon>Lottioidea</taxon>
        <taxon>Lottiidae</taxon>
        <taxon>Lottia</taxon>
    </lineage>
</organism>
<dbReference type="Pfam" id="PF00643">
    <property type="entry name" value="zf-B_box"/>
    <property type="match status" value="1"/>
</dbReference>
<dbReference type="PANTHER" id="PTHR25462">
    <property type="entry name" value="BONUS, ISOFORM C-RELATED"/>
    <property type="match status" value="1"/>
</dbReference>
<dbReference type="RefSeq" id="XP_009050728.1">
    <property type="nucleotide sequence ID" value="XM_009052480.1"/>
</dbReference>
<dbReference type="HOGENOM" id="CLU_2419334_0_0_1"/>
<accession>V4AY87</accession>
<feature type="non-terminal residue" evidence="4">
    <location>
        <position position="92"/>
    </location>
</feature>
<dbReference type="EMBL" id="KB201239">
    <property type="protein sequence ID" value="ESO98576.1"/>
    <property type="molecule type" value="Genomic_DNA"/>
</dbReference>
<name>V4AY87_LOTGI</name>
<evidence type="ECO:0000313" key="5">
    <source>
        <dbReference type="Proteomes" id="UP000030746"/>
    </source>
</evidence>
<keyword evidence="1" id="KW-0862">Zinc</keyword>
<sequence>CPLCKKDVNIPEGGAKEFPTNFMVDNKGQTNQQTEEPEPSSTQQPKCPNHNQREVDYYCNNCNVGLCLKCILGKHKKHKTLDIESDETRNKA</sequence>
<dbReference type="InterPro" id="IPR047153">
    <property type="entry name" value="TRIM45/56/19-like"/>
</dbReference>
<evidence type="ECO:0000256" key="1">
    <source>
        <dbReference type="PROSITE-ProRule" id="PRU00024"/>
    </source>
</evidence>
<feature type="non-terminal residue" evidence="4">
    <location>
        <position position="1"/>
    </location>
</feature>
<dbReference type="InterPro" id="IPR000315">
    <property type="entry name" value="Znf_B-box"/>
</dbReference>
<dbReference type="SUPFAM" id="SSF57845">
    <property type="entry name" value="B-box zinc-binding domain"/>
    <property type="match status" value="1"/>
</dbReference>
<dbReference type="GeneID" id="20251428"/>
<dbReference type="Proteomes" id="UP000030746">
    <property type="component" value="Unassembled WGS sequence"/>
</dbReference>